<sequence>MAWKSTQRVNATTRRYLVKITKTIGRRPVSAGIAGTVLALTATGVTLSSLDIGSDSALLIALALVFGVLAIVGAWVVAFAIEAGMASELKLLHEALSDPLTGLYNRRSLSATLDSEWNRARRSRDSLSILFIDIDHFKRLNDAHGHEVGDRVLVLVAECIRASIRRSSDLVARYGGEEFAILLPDTTAESANALAEAIRQRVESMQLHHSGSEYECVTVSGGCATCIPRHSSSANALVAAADKQMYAAKAAGRNCVRSVRLRARDSASSVPGTSSGARLAPECRRRDVSSTLVPEGAISRR</sequence>
<evidence type="ECO:0000256" key="3">
    <source>
        <dbReference type="SAM" id="MobiDB-lite"/>
    </source>
</evidence>
<evidence type="ECO:0000256" key="2">
    <source>
        <dbReference type="ARBA" id="ARBA00034247"/>
    </source>
</evidence>
<dbReference type="PROSITE" id="PS50887">
    <property type="entry name" value="GGDEF"/>
    <property type="match status" value="1"/>
</dbReference>
<evidence type="ECO:0000313" key="6">
    <source>
        <dbReference type="EMBL" id="SOE80662.1"/>
    </source>
</evidence>
<dbReference type="AlphaFoldDB" id="A0A7Z7I829"/>
<keyword evidence="4" id="KW-1133">Transmembrane helix</keyword>
<dbReference type="EMBL" id="OCSU01000002">
    <property type="protein sequence ID" value="SOE80662.1"/>
    <property type="molecule type" value="Genomic_DNA"/>
</dbReference>
<dbReference type="PANTHER" id="PTHR45138:SF9">
    <property type="entry name" value="DIGUANYLATE CYCLASE DGCM-RELATED"/>
    <property type="match status" value="1"/>
</dbReference>
<keyword evidence="4" id="KW-0812">Transmembrane</keyword>
<protein>
    <recommendedName>
        <fullName evidence="1">diguanylate cyclase</fullName>
        <ecNumber evidence="1">2.7.7.65</ecNumber>
    </recommendedName>
</protein>
<evidence type="ECO:0000313" key="7">
    <source>
        <dbReference type="Proteomes" id="UP000219522"/>
    </source>
</evidence>
<comment type="caution">
    <text evidence="6">The sequence shown here is derived from an EMBL/GenBank/DDBJ whole genome shotgun (WGS) entry which is preliminary data.</text>
</comment>
<dbReference type="GO" id="GO:0052621">
    <property type="term" value="F:diguanylate cyclase activity"/>
    <property type="evidence" value="ECO:0007669"/>
    <property type="project" value="UniProtKB-EC"/>
</dbReference>
<keyword evidence="7" id="KW-1185">Reference proteome</keyword>
<feature type="region of interest" description="Disordered" evidence="3">
    <location>
        <begin position="266"/>
        <end position="301"/>
    </location>
</feature>
<name>A0A7Z7I829_9BURK</name>
<dbReference type="NCBIfam" id="TIGR00254">
    <property type="entry name" value="GGDEF"/>
    <property type="match status" value="1"/>
</dbReference>
<feature type="transmembrane region" description="Helical" evidence="4">
    <location>
        <begin position="29"/>
        <end position="50"/>
    </location>
</feature>
<organism evidence="6 7">
    <name type="scientific">Caballeronia arationis</name>
    <dbReference type="NCBI Taxonomy" id="1777142"/>
    <lineage>
        <taxon>Bacteria</taxon>
        <taxon>Pseudomonadati</taxon>
        <taxon>Pseudomonadota</taxon>
        <taxon>Betaproteobacteria</taxon>
        <taxon>Burkholderiales</taxon>
        <taxon>Burkholderiaceae</taxon>
        <taxon>Caballeronia</taxon>
    </lineage>
</organism>
<dbReference type="InterPro" id="IPR050469">
    <property type="entry name" value="Diguanylate_Cyclase"/>
</dbReference>
<dbReference type="Proteomes" id="UP000219522">
    <property type="component" value="Unassembled WGS sequence"/>
</dbReference>
<reference evidence="6 7" key="1">
    <citation type="submission" date="2017-09" db="EMBL/GenBank/DDBJ databases">
        <authorList>
            <person name="Varghese N."/>
            <person name="Submissions S."/>
        </authorList>
    </citation>
    <scope>NUCLEOTIDE SEQUENCE [LARGE SCALE GENOMIC DNA]</scope>
    <source>
        <strain evidence="6 7">OK806</strain>
    </source>
</reference>
<dbReference type="EC" id="2.7.7.65" evidence="1"/>
<gene>
    <name evidence="6" type="ORF">SAMN05446927_3904</name>
</gene>
<dbReference type="GO" id="GO:0005886">
    <property type="term" value="C:plasma membrane"/>
    <property type="evidence" value="ECO:0007669"/>
    <property type="project" value="TreeGrafter"/>
</dbReference>
<proteinExistence type="predicted"/>
<feature type="domain" description="GGDEF" evidence="5">
    <location>
        <begin position="125"/>
        <end position="261"/>
    </location>
</feature>
<dbReference type="GO" id="GO:1902201">
    <property type="term" value="P:negative regulation of bacterial-type flagellum-dependent cell motility"/>
    <property type="evidence" value="ECO:0007669"/>
    <property type="project" value="TreeGrafter"/>
</dbReference>
<accession>A0A7Z7I829</accession>
<comment type="catalytic activity">
    <reaction evidence="2">
        <text>2 GTP = 3',3'-c-di-GMP + 2 diphosphate</text>
        <dbReference type="Rhea" id="RHEA:24898"/>
        <dbReference type="ChEBI" id="CHEBI:33019"/>
        <dbReference type="ChEBI" id="CHEBI:37565"/>
        <dbReference type="ChEBI" id="CHEBI:58805"/>
        <dbReference type="EC" id="2.7.7.65"/>
    </reaction>
</comment>
<dbReference type="GO" id="GO:0043709">
    <property type="term" value="P:cell adhesion involved in single-species biofilm formation"/>
    <property type="evidence" value="ECO:0007669"/>
    <property type="project" value="TreeGrafter"/>
</dbReference>
<dbReference type="InterPro" id="IPR043128">
    <property type="entry name" value="Rev_trsase/Diguanyl_cyclase"/>
</dbReference>
<evidence type="ECO:0000259" key="5">
    <source>
        <dbReference type="PROSITE" id="PS50887"/>
    </source>
</evidence>
<dbReference type="CDD" id="cd01949">
    <property type="entry name" value="GGDEF"/>
    <property type="match status" value="1"/>
</dbReference>
<dbReference type="InterPro" id="IPR029787">
    <property type="entry name" value="Nucleotide_cyclase"/>
</dbReference>
<dbReference type="SMART" id="SM00267">
    <property type="entry name" value="GGDEF"/>
    <property type="match status" value="1"/>
</dbReference>
<dbReference type="Gene3D" id="3.30.70.270">
    <property type="match status" value="1"/>
</dbReference>
<dbReference type="Pfam" id="PF00990">
    <property type="entry name" value="GGDEF"/>
    <property type="match status" value="1"/>
</dbReference>
<dbReference type="SUPFAM" id="SSF55073">
    <property type="entry name" value="Nucleotide cyclase"/>
    <property type="match status" value="1"/>
</dbReference>
<keyword evidence="4" id="KW-0472">Membrane</keyword>
<dbReference type="InterPro" id="IPR000160">
    <property type="entry name" value="GGDEF_dom"/>
</dbReference>
<evidence type="ECO:0000256" key="4">
    <source>
        <dbReference type="SAM" id="Phobius"/>
    </source>
</evidence>
<evidence type="ECO:0000256" key="1">
    <source>
        <dbReference type="ARBA" id="ARBA00012528"/>
    </source>
</evidence>
<dbReference type="RefSeq" id="WP_097190135.1">
    <property type="nucleotide sequence ID" value="NZ_OCSU01000002.1"/>
</dbReference>
<dbReference type="FunFam" id="3.30.70.270:FF:000001">
    <property type="entry name" value="Diguanylate cyclase domain protein"/>
    <property type="match status" value="1"/>
</dbReference>
<feature type="compositionally biased region" description="Polar residues" evidence="3">
    <location>
        <begin position="266"/>
        <end position="276"/>
    </location>
</feature>
<dbReference type="PANTHER" id="PTHR45138">
    <property type="entry name" value="REGULATORY COMPONENTS OF SENSORY TRANSDUCTION SYSTEM"/>
    <property type="match status" value="1"/>
</dbReference>
<feature type="transmembrane region" description="Helical" evidence="4">
    <location>
        <begin position="56"/>
        <end position="81"/>
    </location>
</feature>